<comment type="similarity">
    <text evidence="1">Belongs to the opacity porin family.</text>
</comment>
<dbReference type="InterPro" id="IPR003394">
    <property type="entry name" value="Porin_opacity"/>
</dbReference>
<comment type="caution">
    <text evidence="4">The sequence shown here is derived from an EMBL/GenBank/DDBJ whole genome shotgun (WGS) entry which is preliminary data.</text>
</comment>
<feature type="chain" id="PRO_5015630765" evidence="2">
    <location>
        <begin position="22"/>
        <end position="196"/>
    </location>
</feature>
<organism evidence="4 5">
    <name type="scientific">Alitibacter langaaensis DSM 22999</name>
    <dbReference type="NCBI Taxonomy" id="1122935"/>
    <lineage>
        <taxon>Bacteria</taxon>
        <taxon>Pseudomonadati</taxon>
        <taxon>Pseudomonadota</taxon>
        <taxon>Gammaproteobacteria</taxon>
        <taxon>Pasteurellales</taxon>
        <taxon>Pasteurellaceae</taxon>
        <taxon>Alitibacter</taxon>
    </lineage>
</organism>
<feature type="domain" description="Porin opacity type" evidence="3">
    <location>
        <begin position="54"/>
        <end position="196"/>
    </location>
</feature>
<dbReference type="InterPro" id="IPR011250">
    <property type="entry name" value="OMP/PagP_B-barrel"/>
</dbReference>
<name>A0A2U0TH89_9PAST</name>
<dbReference type="GO" id="GO:0009279">
    <property type="term" value="C:cell outer membrane"/>
    <property type="evidence" value="ECO:0007669"/>
    <property type="project" value="UniProtKB-ARBA"/>
</dbReference>
<dbReference type="Pfam" id="PF02462">
    <property type="entry name" value="Opacity"/>
    <property type="match status" value="1"/>
</dbReference>
<evidence type="ECO:0000313" key="5">
    <source>
        <dbReference type="Proteomes" id="UP000245909"/>
    </source>
</evidence>
<dbReference type="AlphaFoldDB" id="A0A2U0TH89"/>
<dbReference type="SUPFAM" id="SSF56925">
    <property type="entry name" value="OMPA-like"/>
    <property type="match status" value="1"/>
</dbReference>
<dbReference type="GO" id="GO:0015288">
    <property type="term" value="F:porin activity"/>
    <property type="evidence" value="ECO:0007669"/>
    <property type="project" value="InterPro"/>
</dbReference>
<reference evidence="4 5" key="1">
    <citation type="submission" date="2018-05" db="EMBL/GenBank/DDBJ databases">
        <title>Genomic Encyclopedia of Type Strains, Phase IV (KMG-IV): sequencing the most valuable type-strain genomes for metagenomic binning, comparative biology and taxonomic classification.</title>
        <authorList>
            <person name="Goeker M."/>
        </authorList>
    </citation>
    <scope>NUCLEOTIDE SEQUENCE [LARGE SCALE GENOMIC DNA]</scope>
    <source>
        <strain evidence="4 5">DSM 22999</strain>
    </source>
</reference>
<evidence type="ECO:0000256" key="2">
    <source>
        <dbReference type="SAM" id="SignalP"/>
    </source>
</evidence>
<sequence length="196" mass="21952">MKKTALAILLGALTFSTIASANWYAEGNLGYSKLKTSGDVDKLSDSSFSPSIAIGYKINDWRFAVDYTYYGKMDEQVYSFTLGSYHAHRNDKIKAYGLGFSAYYDFDLNSALKPYVGVRIASNHVKWENNYEDTAGQTEYDSDSETKFGYGAVIGATYNLAPHWDLNVAAEYNRIAKFENAKINQYGAKAGIRYTF</sequence>
<protein>
    <submittedName>
        <fullName evidence="4">Opacity protein-like surface antigen</fullName>
    </submittedName>
</protein>
<dbReference type="EMBL" id="QENU01000001">
    <property type="protein sequence ID" value="PVX42971.1"/>
    <property type="molecule type" value="Genomic_DNA"/>
</dbReference>
<feature type="signal peptide" evidence="2">
    <location>
        <begin position="1"/>
        <end position="21"/>
    </location>
</feature>
<accession>A0A2U0TH89</accession>
<evidence type="ECO:0000259" key="3">
    <source>
        <dbReference type="Pfam" id="PF02462"/>
    </source>
</evidence>
<evidence type="ECO:0000256" key="1">
    <source>
        <dbReference type="ARBA" id="ARBA00009830"/>
    </source>
</evidence>
<dbReference type="OrthoDB" id="6648740at2"/>
<evidence type="ECO:0000313" key="4">
    <source>
        <dbReference type="EMBL" id="PVX42971.1"/>
    </source>
</evidence>
<dbReference type="Proteomes" id="UP000245909">
    <property type="component" value="Unassembled WGS sequence"/>
</dbReference>
<dbReference type="RefSeq" id="WP_116631064.1">
    <property type="nucleotide sequence ID" value="NZ_QENU01000001.1"/>
</dbReference>
<gene>
    <name evidence="4" type="ORF">C8D76_101310</name>
</gene>
<keyword evidence="5" id="KW-1185">Reference proteome</keyword>
<dbReference type="Gene3D" id="2.40.160.20">
    <property type="match status" value="1"/>
</dbReference>
<proteinExistence type="inferred from homology"/>
<keyword evidence="2" id="KW-0732">Signal</keyword>